<dbReference type="PIRSF" id="PIRSF001365">
    <property type="entry name" value="DHDPS"/>
    <property type="match status" value="1"/>
</dbReference>
<proteinExistence type="predicted"/>
<gene>
    <name evidence="2" type="ORF">METZ01_LOCUS315143</name>
</gene>
<dbReference type="PANTHER" id="PTHR12128">
    <property type="entry name" value="DIHYDRODIPICOLINATE SYNTHASE"/>
    <property type="match status" value="1"/>
</dbReference>
<sequence>MNNTSKQKPSGALLSLPTFKDSDFNLLLDRQRIHIRWLLDNGFTKDVGTLAIAGGMGEGYFLEDEEWRSLVDTLASETNNSVPTCVGIYEMSARTAAKKAQYAAKAGIDFIQLTPPHYLLPSEDEIFTHFKHVNDSAQIGIISYNTPWAMPNPGYEFSRSLFEKFADLENMVGIKWSGFNAKHVLQMIRLFKDRFNFLDNNRLFSHGARMGSVGFTEFYGNVAPRLTLKLWDLYKNKRYNELDEFELKLEFDPETKLIGSGQSPANFMGEGTASNMMLAAMGMDIGPPFPAQSIVDEDIQKSFGKFVQKSGLI</sequence>
<protein>
    <recommendedName>
        <fullName evidence="3">Dihydrodipicolinate synthase family protein</fullName>
    </recommendedName>
</protein>
<evidence type="ECO:0008006" key="3">
    <source>
        <dbReference type="Google" id="ProtNLM"/>
    </source>
</evidence>
<dbReference type="GO" id="GO:0008840">
    <property type="term" value="F:4-hydroxy-tetrahydrodipicolinate synthase activity"/>
    <property type="evidence" value="ECO:0007669"/>
    <property type="project" value="TreeGrafter"/>
</dbReference>
<dbReference type="EMBL" id="UINC01101460">
    <property type="protein sequence ID" value="SVC62289.1"/>
    <property type="molecule type" value="Genomic_DNA"/>
</dbReference>
<accession>A0A382NM59</accession>
<dbReference type="CDD" id="cd00408">
    <property type="entry name" value="DHDPS-like"/>
    <property type="match status" value="1"/>
</dbReference>
<feature type="non-terminal residue" evidence="2">
    <location>
        <position position="313"/>
    </location>
</feature>
<organism evidence="2">
    <name type="scientific">marine metagenome</name>
    <dbReference type="NCBI Taxonomy" id="408172"/>
    <lineage>
        <taxon>unclassified sequences</taxon>
        <taxon>metagenomes</taxon>
        <taxon>ecological metagenomes</taxon>
    </lineage>
</organism>
<reference evidence="2" key="1">
    <citation type="submission" date="2018-05" db="EMBL/GenBank/DDBJ databases">
        <authorList>
            <person name="Lanie J.A."/>
            <person name="Ng W.-L."/>
            <person name="Kazmierczak K.M."/>
            <person name="Andrzejewski T.M."/>
            <person name="Davidsen T.M."/>
            <person name="Wayne K.J."/>
            <person name="Tettelin H."/>
            <person name="Glass J.I."/>
            <person name="Rusch D."/>
            <person name="Podicherti R."/>
            <person name="Tsui H.-C.T."/>
            <person name="Winkler M.E."/>
        </authorList>
    </citation>
    <scope>NUCLEOTIDE SEQUENCE</scope>
</reference>
<dbReference type="SMART" id="SM01130">
    <property type="entry name" value="DHDPS"/>
    <property type="match status" value="1"/>
</dbReference>
<evidence type="ECO:0000256" key="1">
    <source>
        <dbReference type="ARBA" id="ARBA00023239"/>
    </source>
</evidence>
<evidence type="ECO:0000313" key="2">
    <source>
        <dbReference type="EMBL" id="SVC62289.1"/>
    </source>
</evidence>
<dbReference type="Pfam" id="PF00701">
    <property type="entry name" value="DHDPS"/>
    <property type="match status" value="1"/>
</dbReference>
<dbReference type="Gene3D" id="3.20.20.70">
    <property type="entry name" value="Aldolase class I"/>
    <property type="match status" value="1"/>
</dbReference>
<name>A0A382NM59_9ZZZZ</name>
<keyword evidence="1" id="KW-0456">Lyase</keyword>
<dbReference type="SUPFAM" id="SSF51569">
    <property type="entry name" value="Aldolase"/>
    <property type="match status" value="1"/>
</dbReference>
<dbReference type="InterPro" id="IPR002220">
    <property type="entry name" value="DapA-like"/>
</dbReference>
<dbReference type="AlphaFoldDB" id="A0A382NM59"/>
<dbReference type="PANTHER" id="PTHR12128:SF66">
    <property type="entry name" value="4-HYDROXY-2-OXOGLUTARATE ALDOLASE, MITOCHONDRIAL"/>
    <property type="match status" value="1"/>
</dbReference>
<dbReference type="InterPro" id="IPR013785">
    <property type="entry name" value="Aldolase_TIM"/>
</dbReference>